<dbReference type="GO" id="GO:0030170">
    <property type="term" value="F:pyridoxal phosphate binding"/>
    <property type="evidence" value="ECO:0007669"/>
    <property type="project" value="InterPro"/>
</dbReference>
<dbReference type="GeneID" id="81436911"/>
<dbReference type="OrthoDB" id="425114at2759"/>
<dbReference type="EMBL" id="JAPZBS010000004">
    <property type="protein sequence ID" value="KAJ5377394.1"/>
    <property type="molecule type" value="Genomic_DNA"/>
</dbReference>
<dbReference type="InterPro" id="IPR005814">
    <property type="entry name" value="Aminotrans_3"/>
</dbReference>
<dbReference type="PANTHER" id="PTHR43713">
    <property type="entry name" value="GLUTAMATE-1-SEMIALDEHYDE 2,1-AMINOMUTASE"/>
    <property type="match status" value="1"/>
</dbReference>
<dbReference type="InterPro" id="IPR015422">
    <property type="entry name" value="PyrdxlP-dep_Trfase_small"/>
</dbReference>
<protein>
    <submittedName>
        <fullName evidence="4">Acetylornithine aminotransferase</fullName>
    </submittedName>
</protein>
<proteinExistence type="inferred from homology"/>
<dbReference type="Pfam" id="PF00202">
    <property type="entry name" value="Aminotran_3"/>
    <property type="match status" value="1"/>
</dbReference>
<sequence length="423" mass="46068">MMAVSQKLSALVCQYERTHPRSKEAHDRAKNVLPAGSTRSVLVSAPFPFLIKSAEGASLTTIDGIKFEDFVSDFSAGIYGHSHPVVHDAVQKALATGFSLGGITQKEAELAEILTTRFPSFEKVRFCNSGTEANMFALATAVAYTQRRKIVVFDNGYHGGTISFGATQNAMNLPHEFIIAKYNSIEETKPLLKPDIAAILVEPLQAAGGMRPAAPEFLQFLRDSATKIGAVLIFDEVVTSRLHYNGIQGAWNIKPDMTTVGKYLGGGFPFGAFGGSSKIMDRFDSSDKSVAIHHSGTFNNNIFTMTAAVAASKLITPAELERLNRLGDRFREQGNILIQKAGVDWMSFSGYGSAIGVHFTGDEAGSLLDCFYFTLLNRGIAIGRRGFLSLNLMHTEASIDRLLQALRCFLKDFCGESQIKSRL</sequence>
<evidence type="ECO:0000313" key="5">
    <source>
        <dbReference type="Proteomes" id="UP001147782"/>
    </source>
</evidence>
<dbReference type="Gene3D" id="3.90.1150.10">
    <property type="entry name" value="Aspartate Aminotransferase, domain 1"/>
    <property type="match status" value="1"/>
</dbReference>
<dbReference type="GO" id="GO:0008483">
    <property type="term" value="F:transaminase activity"/>
    <property type="evidence" value="ECO:0007669"/>
    <property type="project" value="UniProtKB-KW"/>
</dbReference>
<keyword evidence="4" id="KW-0808">Transferase</keyword>
<dbReference type="PANTHER" id="PTHR43713:SF3">
    <property type="entry name" value="GLUTAMATE-1-SEMIALDEHYDE 2,1-AMINOMUTASE 1, CHLOROPLASTIC-RELATED"/>
    <property type="match status" value="1"/>
</dbReference>
<evidence type="ECO:0000256" key="3">
    <source>
        <dbReference type="RuleBase" id="RU003560"/>
    </source>
</evidence>
<comment type="similarity">
    <text evidence="3">Belongs to the class-III pyridoxal-phosphate-dependent aminotransferase family.</text>
</comment>
<keyword evidence="2 3" id="KW-0663">Pyridoxal phosphate</keyword>
<evidence type="ECO:0000256" key="1">
    <source>
        <dbReference type="ARBA" id="ARBA00001933"/>
    </source>
</evidence>
<reference evidence="4" key="2">
    <citation type="journal article" date="2023" name="IMA Fungus">
        <title>Comparative genomic study of the Penicillium genus elucidates a diverse pangenome and 15 lateral gene transfer events.</title>
        <authorList>
            <person name="Petersen C."/>
            <person name="Sorensen T."/>
            <person name="Nielsen M.R."/>
            <person name="Sondergaard T.E."/>
            <person name="Sorensen J.L."/>
            <person name="Fitzpatrick D.A."/>
            <person name="Frisvad J.C."/>
            <person name="Nielsen K.L."/>
        </authorList>
    </citation>
    <scope>NUCLEOTIDE SEQUENCE</scope>
    <source>
        <strain evidence="4">IBT 29864</strain>
    </source>
</reference>
<comment type="cofactor">
    <cofactor evidence="1">
        <name>pyridoxal 5'-phosphate</name>
        <dbReference type="ChEBI" id="CHEBI:597326"/>
    </cofactor>
</comment>
<dbReference type="Proteomes" id="UP001147782">
    <property type="component" value="Unassembled WGS sequence"/>
</dbReference>
<name>A0A9W9VE41_9EURO</name>
<dbReference type="InterPro" id="IPR015421">
    <property type="entry name" value="PyrdxlP-dep_Trfase_major"/>
</dbReference>
<keyword evidence="4" id="KW-0032">Aminotransferase</keyword>
<dbReference type="Gene3D" id="3.40.640.10">
    <property type="entry name" value="Type I PLP-dependent aspartate aminotransferase-like (Major domain)"/>
    <property type="match status" value="1"/>
</dbReference>
<dbReference type="AlphaFoldDB" id="A0A9W9VE41"/>
<comment type="caution">
    <text evidence="4">The sequence shown here is derived from an EMBL/GenBank/DDBJ whole genome shotgun (WGS) entry which is preliminary data.</text>
</comment>
<gene>
    <name evidence="4" type="ORF">N7496_004803</name>
</gene>
<evidence type="ECO:0000256" key="2">
    <source>
        <dbReference type="ARBA" id="ARBA00022898"/>
    </source>
</evidence>
<evidence type="ECO:0000313" key="4">
    <source>
        <dbReference type="EMBL" id="KAJ5377394.1"/>
    </source>
</evidence>
<reference evidence="4" key="1">
    <citation type="submission" date="2022-11" db="EMBL/GenBank/DDBJ databases">
        <authorList>
            <person name="Petersen C."/>
        </authorList>
    </citation>
    <scope>NUCLEOTIDE SEQUENCE</scope>
    <source>
        <strain evidence="4">IBT 29864</strain>
    </source>
</reference>
<dbReference type="RefSeq" id="XP_056556257.1">
    <property type="nucleotide sequence ID" value="XM_056697732.1"/>
</dbReference>
<dbReference type="SUPFAM" id="SSF53383">
    <property type="entry name" value="PLP-dependent transferases"/>
    <property type="match status" value="1"/>
</dbReference>
<organism evidence="4 5">
    <name type="scientific">Penicillium cataractarum</name>
    <dbReference type="NCBI Taxonomy" id="2100454"/>
    <lineage>
        <taxon>Eukaryota</taxon>
        <taxon>Fungi</taxon>
        <taxon>Dikarya</taxon>
        <taxon>Ascomycota</taxon>
        <taxon>Pezizomycotina</taxon>
        <taxon>Eurotiomycetes</taxon>
        <taxon>Eurotiomycetidae</taxon>
        <taxon>Eurotiales</taxon>
        <taxon>Aspergillaceae</taxon>
        <taxon>Penicillium</taxon>
    </lineage>
</organism>
<accession>A0A9W9VE41</accession>
<keyword evidence="5" id="KW-1185">Reference proteome</keyword>
<dbReference type="InterPro" id="IPR015424">
    <property type="entry name" value="PyrdxlP-dep_Trfase"/>
</dbReference>